<dbReference type="PANTHER" id="PTHR30482">
    <property type="entry name" value="HIGH-AFFINITY BRANCHED-CHAIN AMINO ACID TRANSPORT SYSTEM PERMEASE"/>
    <property type="match status" value="1"/>
</dbReference>
<accession>A0A934JTS0</accession>
<evidence type="ECO:0000313" key="7">
    <source>
        <dbReference type="EMBL" id="MBJ7593784.1"/>
    </source>
</evidence>
<gene>
    <name evidence="7" type="ORF">JF886_02805</name>
</gene>
<dbReference type="CDD" id="cd06581">
    <property type="entry name" value="TM_PBP1_LivM_like"/>
    <property type="match status" value="1"/>
</dbReference>
<proteinExistence type="predicted"/>
<sequence length="380" mass="40580">MLVPFFIVAVVAPLALQYVEDNSSWIGTEFWTLILANCAMFACLAVALNLAVGYAGLLNLGFIAFFGIGSYTYSLVASDQIHQHLPLWAALVVVVLVSLAFALLVGIPGLRLRGDYLAIFTLGFGLIMNDIIVDLDRPPVLAGHQFGPDNLNLTGGSNGIHGVASFNLPTSVPLIGDIPHSRMYYWIFIGFLALSIFCMLRWRHTRTGRAWLAVREDELAARAMGVNTFKYRLLAFSLSAVMAGIVGMIDAAFINNAFPGNFAVQQTVTVFIMMILGGLGSLPGAVLGAVGFTVPPYLLQDFVSYKYLIIAVVLIAVMVLRPEGLLGTVSVRPRKAFGGTTELLTAESADDDADLSRAMDAPDADVETASGAIVASGDGP</sequence>
<dbReference type="PANTHER" id="PTHR30482:SF10">
    <property type="entry name" value="HIGH-AFFINITY BRANCHED-CHAIN AMINO ACID TRANSPORT PROTEIN BRAE"/>
    <property type="match status" value="1"/>
</dbReference>
<dbReference type="AlphaFoldDB" id="A0A934JTS0"/>
<reference evidence="7 8" key="1">
    <citation type="submission" date="2020-10" db="EMBL/GenBank/DDBJ databases">
        <title>Ca. Dormibacterota MAGs.</title>
        <authorList>
            <person name="Montgomery K."/>
        </authorList>
    </citation>
    <scope>NUCLEOTIDE SEQUENCE [LARGE SCALE GENOMIC DNA]</scope>
    <source>
        <strain evidence="7">SC8812_S17_18</strain>
    </source>
</reference>
<feature type="transmembrane region" description="Helical" evidence="6">
    <location>
        <begin position="57"/>
        <end position="76"/>
    </location>
</feature>
<feature type="transmembrane region" description="Helical" evidence="6">
    <location>
        <begin position="183"/>
        <end position="202"/>
    </location>
</feature>
<dbReference type="Pfam" id="PF02653">
    <property type="entry name" value="BPD_transp_2"/>
    <property type="match status" value="1"/>
</dbReference>
<evidence type="ECO:0000256" key="6">
    <source>
        <dbReference type="SAM" id="Phobius"/>
    </source>
</evidence>
<feature type="transmembrane region" description="Helical" evidence="6">
    <location>
        <begin position="302"/>
        <end position="320"/>
    </location>
</feature>
<dbReference type="EMBL" id="JAEKNS010000037">
    <property type="protein sequence ID" value="MBJ7593784.1"/>
    <property type="molecule type" value="Genomic_DNA"/>
</dbReference>
<dbReference type="InterPro" id="IPR001851">
    <property type="entry name" value="ABC_transp_permease"/>
</dbReference>
<evidence type="ECO:0000256" key="2">
    <source>
        <dbReference type="ARBA" id="ARBA00022475"/>
    </source>
</evidence>
<dbReference type="InterPro" id="IPR043428">
    <property type="entry name" value="LivM-like"/>
</dbReference>
<keyword evidence="2" id="KW-1003">Cell membrane</keyword>
<evidence type="ECO:0000256" key="1">
    <source>
        <dbReference type="ARBA" id="ARBA00004651"/>
    </source>
</evidence>
<evidence type="ECO:0000256" key="3">
    <source>
        <dbReference type="ARBA" id="ARBA00022692"/>
    </source>
</evidence>
<feature type="transmembrane region" description="Helical" evidence="6">
    <location>
        <begin position="233"/>
        <end position="258"/>
    </location>
</feature>
<evidence type="ECO:0000256" key="5">
    <source>
        <dbReference type="ARBA" id="ARBA00023136"/>
    </source>
</evidence>
<name>A0A934JTS0_9BACT</name>
<dbReference type="Proteomes" id="UP000606991">
    <property type="component" value="Unassembled WGS sequence"/>
</dbReference>
<keyword evidence="4 6" id="KW-1133">Transmembrane helix</keyword>
<keyword evidence="5 6" id="KW-0472">Membrane</keyword>
<keyword evidence="3 6" id="KW-0812">Transmembrane</keyword>
<evidence type="ECO:0000313" key="8">
    <source>
        <dbReference type="Proteomes" id="UP000606991"/>
    </source>
</evidence>
<comment type="caution">
    <text evidence="7">The sequence shown here is derived from an EMBL/GenBank/DDBJ whole genome shotgun (WGS) entry which is preliminary data.</text>
</comment>
<comment type="subcellular location">
    <subcellularLocation>
        <location evidence="1">Cell membrane</location>
        <topology evidence="1">Multi-pass membrane protein</topology>
    </subcellularLocation>
</comment>
<dbReference type="RefSeq" id="WP_337309386.1">
    <property type="nucleotide sequence ID" value="NZ_JAEKNS010000037.1"/>
</dbReference>
<feature type="transmembrane region" description="Helical" evidence="6">
    <location>
        <begin position="114"/>
        <end position="133"/>
    </location>
</feature>
<feature type="transmembrane region" description="Helical" evidence="6">
    <location>
        <begin position="33"/>
        <end position="52"/>
    </location>
</feature>
<feature type="transmembrane region" description="Helical" evidence="6">
    <location>
        <begin position="88"/>
        <end position="107"/>
    </location>
</feature>
<organism evidence="7 8">
    <name type="scientific">Candidatus Aeolococcus gillhamiae</name>
    <dbReference type="NCBI Taxonomy" id="3127015"/>
    <lineage>
        <taxon>Bacteria</taxon>
        <taxon>Bacillati</taxon>
        <taxon>Candidatus Dormiibacterota</taxon>
        <taxon>Candidatus Dormibacteria</taxon>
        <taxon>Candidatus Aeolococcales</taxon>
        <taxon>Candidatus Aeolococcaceae</taxon>
        <taxon>Candidatus Aeolococcus</taxon>
    </lineage>
</organism>
<evidence type="ECO:0000256" key="4">
    <source>
        <dbReference type="ARBA" id="ARBA00022989"/>
    </source>
</evidence>
<feature type="transmembrane region" description="Helical" evidence="6">
    <location>
        <begin position="270"/>
        <end position="290"/>
    </location>
</feature>
<dbReference type="GO" id="GO:0005886">
    <property type="term" value="C:plasma membrane"/>
    <property type="evidence" value="ECO:0007669"/>
    <property type="project" value="UniProtKB-SubCell"/>
</dbReference>
<protein>
    <submittedName>
        <fullName evidence="7">Branched-chain amino acid ABC transporter permease</fullName>
    </submittedName>
</protein>
<dbReference type="GO" id="GO:0015658">
    <property type="term" value="F:branched-chain amino acid transmembrane transporter activity"/>
    <property type="evidence" value="ECO:0007669"/>
    <property type="project" value="InterPro"/>
</dbReference>